<accession>A0A084GIW0</accession>
<organism evidence="3 4">
    <name type="scientific">Metabacillus indicus</name>
    <name type="common">Bacillus indicus</name>
    <dbReference type="NCBI Taxonomy" id="246786"/>
    <lineage>
        <taxon>Bacteria</taxon>
        <taxon>Bacillati</taxon>
        <taxon>Bacillota</taxon>
        <taxon>Bacilli</taxon>
        <taxon>Bacillales</taxon>
        <taxon>Bacillaceae</taxon>
        <taxon>Metabacillus</taxon>
    </lineage>
</organism>
<dbReference type="SUPFAM" id="SSF52799">
    <property type="entry name" value="(Phosphotyrosine protein) phosphatases II"/>
    <property type="match status" value="1"/>
</dbReference>
<keyword evidence="4" id="KW-1185">Reference proteome</keyword>
<dbReference type="RefSeq" id="WP_029567248.1">
    <property type="nucleotide sequence ID" value="NZ_JNVC02000024.1"/>
</dbReference>
<dbReference type="PROSITE" id="PS50056">
    <property type="entry name" value="TYR_PHOSPHATASE_2"/>
    <property type="match status" value="1"/>
</dbReference>
<evidence type="ECO:0000256" key="1">
    <source>
        <dbReference type="SAM" id="MobiDB-lite"/>
    </source>
</evidence>
<name>A0A084GIW0_METID</name>
<dbReference type="Proteomes" id="UP000028549">
    <property type="component" value="Unassembled WGS sequence"/>
</dbReference>
<reference evidence="3 4" key="1">
    <citation type="journal article" date="2005" name="Int. J. Syst. Evol. Microbiol.">
        <title>Bacillus cibi sp. nov., isolated from jeotgal, a traditional Korean fermented seafood.</title>
        <authorList>
            <person name="Yoon J.H."/>
            <person name="Lee C.H."/>
            <person name="Oh T.K."/>
        </authorList>
    </citation>
    <scope>NUCLEOTIDE SEQUENCE [LARGE SCALE GENOMIC DNA]</scope>
    <source>
        <strain evidence="3 4">DSM 16189</strain>
    </source>
</reference>
<proteinExistence type="predicted"/>
<evidence type="ECO:0000259" key="2">
    <source>
        <dbReference type="PROSITE" id="PS50056"/>
    </source>
</evidence>
<feature type="domain" description="Tyrosine specific protein phosphatases" evidence="2">
    <location>
        <begin position="65"/>
        <end position="134"/>
    </location>
</feature>
<dbReference type="PROSITE" id="PS00383">
    <property type="entry name" value="TYR_PHOSPHATASE_1"/>
    <property type="match status" value="1"/>
</dbReference>
<dbReference type="InterPro" id="IPR000340">
    <property type="entry name" value="Dual-sp_phosphatase_cat-dom"/>
</dbReference>
<dbReference type="AlphaFoldDB" id="A0A084GIW0"/>
<dbReference type="OrthoDB" id="2081133at2"/>
<dbReference type="PANTHER" id="PTHR47216">
    <property type="match status" value="1"/>
</dbReference>
<dbReference type="InterPro" id="IPR029021">
    <property type="entry name" value="Prot-tyrosine_phosphatase-like"/>
</dbReference>
<dbReference type="Gene3D" id="3.90.190.10">
    <property type="entry name" value="Protein tyrosine phosphatase superfamily"/>
    <property type="match status" value="1"/>
</dbReference>
<feature type="region of interest" description="Disordered" evidence="1">
    <location>
        <begin position="44"/>
        <end position="64"/>
    </location>
</feature>
<dbReference type="PANTHER" id="PTHR47216:SF4">
    <property type="entry name" value="OS01G0859400 PROTEIN"/>
    <property type="match status" value="1"/>
</dbReference>
<dbReference type="EMBL" id="JNVC02000024">
    <property type="protein sequence ID" value="KEZ47272.1"/>
    <property type="molecule type" value="Genomic_DNA"/>
</dbReference>
<evidence type="ECO:0000313" key="3">
    <source>
        <dbReference type="EMBL" id="KEZ47272.1"/>
    </source>
</evidence>
<gene>
    <name evidence="3" type="ORF">GS18_0220770</name>
</gene>
<evidence type="ECO:0000313" key="4">
    <source>
        <dbReference type="Proteomes" id="UP000028549"/>
    </source>
</evidence>
<comment type="caution">
    <text evidence="3">The sequence shown here is derived from an EMBL/GenBank/DDBJ whole genome shotgun (WGS) entry which is preliminary data.</text>
</comment>
<dbReference type="InterPro" id="IPR000387">
    <property type="entry name" value="Tyr_Pase_dom"/>
</dbReference>
<dbReference type="InterPro" id="IPR016130">
    <property type="entry name" value="Tyr_Pase_AS"/>
</dbReference>
<sequence length="143" mass="15855">MQSKNYDELIKKRVYIGGAADASAAAENEQTDVVFDLRSESDDSSAAGYHRIHSPITDDKERQDESVKNSIHQVVHAYNEGKKIYFHCGGGSNRTGTVAIGTLLSLNMASSIEEAERTAKEVRPKIQVKPEMKETLKRLYPNA</sequence>
<dbReference type="STRING" id="246786.GS18_0220770"/>
<protein>
    <submittedName>
        <fullName evidence="3">Protein tyrosine phosphatase</fullName>
    </submittedName>
</protein>
<dbReference type="Pfam" id="PF00782">
    <property type="entry name" value="DSPc"/>
    <property type="match status" value="1"/>
</dbReference>